<accession>A0A0B0NIR3</accession>
<sequence length="17" mass="2047">MVSSIELNISSYELIYW</sequence>
<evidence type="ECO:0000313" key="1">
    <source>
        <dbReference type="EMBL" id="KHG10971.1"/>
    </source>
</evidence>
<dbReference type="Proteomes" id="UP000032142">
    <property type="component" value="Unassembled WGS sequence"/>
</dbReference>
<gene>
    <name evidence="1" type="ORF">F383_15893</name>
</gene>
<dbReference type="EMBL" id="KN394938">
    <property type="protein sequence ID" value="KHG10971.1"/>
    <property type="molecule type" value="Genomic_DNA"/>
</dbReference>
<keyword evidence="2" id="KW-1185">Reference proteome</keyword>
<organism evidence="1 2">
    <name type="scientific">Gossypium arboreum</name>
    <name type="common">Tree cotton</name>
    <name type="synonym">Gossypium nanking</name>
    <dbReference type="NCBI Taxonomy" id="29729"/>
    <lineage>
        <taxon>Eukaryota</taxon>
        <taxon>Viridiplantae</taxon>
        <taxon>Streptophyta</taxon>
        <taxon>Embryophyta</taxon>
        <taxon>Tracheophyta</taxon>
        <taxon>Spermatophyta</taxon>
        <taxon>Magnoliopsida</taxon>
        <taxon>eudicotyledons</taxon>
        <taxon>Gunneridae</taxon>
        <taxon>Pentapetalae</taxon>
        <taxon>rosids</taxon>
        <taxon>malvids</taxon>
        <taxon>Malvales</taxon>
        <taxon>Malvaceae</taxon>
        <taxon>Malvoideae</taxon>
        <taxon>Gossypium</taxon>
    </lineage>
</organism>
<protein>
    <submittedName>
        <fullName evidence="1">Uncharacterized protein</fullName>
    </submittedName>
</protein>
<dbReference type="AlphaFoldDB" id="A0A0B0NIR3"/>
<reference evidence="2" key="1">
    <citation type="submission" date="2014-09" db="EMBL/GenBank/DDBJ databases">
        <authorList>
            <person name="Mudge J."/>
            <person name="Ramaraj T."/>
            <person name="Lindquist I.E."/>
            <person name="Bharti A.K."/>
            <person name="Sundararajan A."/>
            <person name="Cameron C.T."/>
            <person name="Woodward J.E."/>
            <person name="May G.D."/>
            <person name="Brubaker C."/>
            <person name="Broadhvest J."/>
            <person name="Wilkins T.A."/>
        </authorList>
    </citation>
    <scope>NUCLEOTIDE SEQUENCE</scope>
    <source>
        <strain evidence="2">cv. AKA8401</strain>
    </source>
</reference>
<proteinExistence type="predicted"/>
<evidence type="ECO:0000313" key="2">
    <source>
        <dbReference type="Proteomes" id="UP000032142"/>
    </source>
</evidence>
<name>A0A0B0NIR3_GOSAR</name>